<dbReference type="InterPro" id="IPR013750">
    <property type="entry name" value="GHMP_kinase_C_dom"/>
</dbReference>
<feature type="domain" description="GHMP kinase N-terminal" evidence="14">
    <location>
        <begin position="161"/>
        <end position="227"/>
    </location>
</feature>
<evidence type="ECO:0000256" key="3">
    <source>
        <dbReference type="ARBA" id="ARBA00012958"/>
    </source>
</evidence>
<dbReference type="OrthoDB" id="10262935at2759"/>
<keyword evidence="9 13" id="KW-0752">Steroid biosynthesis</keyword>
<dbReference type="GO" id="GO:0005777">
    <property type="term" value="C:peroxisome"/>
    <property type="evidence" value="ECO:0007669"/>
    <property type="project" value="TreeGrafter"/>
</dbReference>
<dbReference type="EMBL" id="CAJVPJ010000463">
    <property type="protein sequence ID" value="CAG8527318.1"/>
    <property type="molecule type" value="Genomic_DNA"/>
</dbReference>
<comment type="pathway">
    <text evidence="1 13">Isoprenoid biosynthesis; isopentenyl diphosphate biosynthesis via mevalonate pathway; isopentenyl diphosphate from (R)-mevalonate: step 2/3.</text>
</comment>
<dbReference type="EC" id="2.7.4.2" evidence="3 13"/>
<evidence type="ECO:0000256" key="5">
    <source>
        <dbReference type="ARBA" id="ARBA00022679"/>
    </source>
</evidence>
<protein>
    <recommendedName>
        <fullName evidence="3 13">Phosphomevalonate kinase</fullName>
        <ecNumber evidence="3 13">2.7.4.2</ecNumber>
    </recommendedName>
</protein>
<evidence type="ECO:0000256" key="13">
    <source>
        <dbReference type="PIRNR" id="PIRNR017288"/>
    </source>
</evidence>
<evidence type="ECO:0000256" key="4">
    <source>
        <dbReference type="ARBA" id="ARBA00022516"/>
    </source>
</evidence>
<dbReference type="GO" id="GO:0010142">
    <property type="term" value="P:farnesyl diphosphate biosynthetic process, mevalonate pathway"/>
    <property type="evidence" value="ECO:0007669"/>
    <property type="project" value="TreeGrafter"/>
</dbReference>
<evidence type="ECO:0000256" key="8">
    <source>
        <dbReference type="ARBA" id="ARBA00022840"/>
    </source>
</evidence>
<dbReference type="Pfam" id="PF08544">
    <property type="entry name" value="GHMP_kinases_C"/>
    <property type="match status" value="1"/>
</dbReference>
<evidence type="ECO:0000256" key="11">
    <source>
        <dbReference type="ARBA" id="ARBA00023221"/>
    </source>
</evidence>
<dbReference type="Pfam" id="PF00288">
    <property type="entry name" value="GHMP_kinases_N"/>
    <property type="match status" value="1"/>
</dbReference>
<reference evidence="16" key="1">
    <citation type="submission" date="2021-06" db="EMBL/GenBank/DDBJ databases">
        <authorList>
            <person name="Kallberg Y."/>
            <person name="Tangrot J."/>
            <person name="Rosling A."/>
        </authorList>
    </citation>
    <scope>NUCLEOTIDE SEQUENCE</scope>
    <source>
        <strain evidence="16">IA702</strain>
    </source>
</reference>
<evidence type="ECO:0000256" key="12">
    <source>
        <dbReference type="ARBA" id="ARBA00029326"/>
    </source>
</evidence>
<gene>
    <name evidence="16" type="ORF">POCULU_LOCUS3884</name>
</gene>
<keyword evidence="7 13" id="KW-0418">Kinase</keyword>
<evidence type="ECO:0000256" key="2">
    <source>
        <dbReference type="ARBA" id="ARBA00006495"/>
    </source>
</evidence>
<evidence type="ECO:0000256" key="10">
    <source>
        <dbReference type="ARBA" id="ARBA00023098"/>
    </source>
</evidence>
<comment type="catalytic activity">
    <reaction evidence="12">
        <text>(R)-5-phosphomevalonate + ATP = (R)-5-diphosphomevalonate + ADP</text>
        <dbReference type="Rhea" id="RHEA:16341"/>
        <dbReference type="ChEBI" id="CHEBI:30616"/>
        <dbReference type="ChEBI" id="CHEBI:57557"/>
        <dbReference type="ChEBI" id="CHEBI:58146"/>
        <dbReference type="ChEBI" id="CHEBI:456216"/>
        <dbReference type="EC" id="2.7.4.2"/>
    </reaction>
    <physiologicalReaction direction="left-to-right" evidence="12">
        <dbReference type="Rhea" id="RHEA:16342"/>
    </physiologicalReaction>
</comment>
<dbReference type="InterPro" id="IPR036554">
    <property type="entry name" value="GHMP_kinase_C_sf"/>
</dbReference>
<accession>A0A9N9FDX5</accession>
<keyword evidence="5 13" id="KW-0808">Transferase</keyword>
<feature type="domain" description="GHMP kinase C-terminal" evidence="15">
    <location>
        <begin position="387"/>
        <end position="452"/>
    </location>
</feature>
<keyword evidence="17" id="KW-1185">Reference proteome</keyword>
<keyword evidence="10 13" id="KW-0443">Lipid metabolism</keyword>
<keyword evidence="8" id="KW-0067">ATP-binding</keyword>
<dbReference type="GO" id="GO:0005524">
    <property type="term" value="F:ATP binding"/>
    <property type="evidence" value="ECO:0007669"/>
    <property type="project" value="UniProtKB-UniRule"/>
</dbReference>
<comment type="similarity">
    <text evidence="2 13">Belongs to the GHMP kinase family. Mevalonate kinase subfamily.</text>
</comment>
<dbReference type="InterPro" id="IPR035102">
    <property type="entry name" value="Phosphomevalonate_kinase"/>
</dbReference>
<comment type="caution">
    <text evidence="16">The sequence shown here is derived from an EMBL/GenBank/DDBJ whole genome shotgun (WGS) entry which is preliminary data.</text>
</comment>
<dbReference type="PANTHER" id="PTHR31814:SF2">
    <property type="entry name" value="PHOSPHOMEVALONATE KINASE"/>
    <property type="match status" value="1"/>
</dbReference>
<evidence type="ECO:0000259" key="15">
    <source>
        <dbReference type="Pfam" id="PF08544"/>
    </source>
</evidence>
<evidence type="ECO:0000313" key="17">
    <source>
        <dbReference type="Proteomes" id="UP000789572"/>
    </source>
</evidence>
<dbReference type="SUPFAM" id="SSF54211">
    <property type="entry name" value="Ribosomal protein S5 domain 2-like"/>
    <property type="match status" value="1"/>
</dbReference>
<dbReference type="GO" id="GO:0006696">
    <property type="term" value="P:ergosterol biosynthetic process"/>
    <property type="evidence" value="ECO:0007669"/>
    <property type="project" value="TreeGrafter"/>
</dbReference>
<organism evidence="16 17">
    <name type="scientific">Paraglomus occultum</name>
    <dbReference type="NCBI Taxonomy" id="144539"/>
    <lineage>
        <taxon>Eukaryota</taxon>
        <taxon>Fungi</taxon>
        <taxon>Fungi incertae sedis</taxon>
        <taxon>Mucoromycota</taxon>
        <taxon>Glomeromycotina</taxon>
        <taxon>Glomeromycetes</taxon>
        <taxon>Paraglomerales</taxon>
        <taxon>Paraglomeraceae</taxon>
        <taxon>Paraglomus</taxon>
    </lineage>
</organism>
<sequence>MSNQQQLTIVSAPGKALIIGGYLVLDRSFNAVVISTDSRFYCVIKDGQRPNKVIVKSPQFEDAVWEYDVENLESFNQRNQGKGSAFIRFAIKYTLGIISQRIESSAFTEIIGRGLEIMVLGSNDFYSLREQLAKSHLPLTAASTRLIDPLSSFHVPISKVHKTGLGSSAALTTSIVAALYVHFGVVHQNEDGKDYDKRLVNNTAQMCHGLAQGKVGSGFDISAAVWGSQVYKRFSASVIEEAFAANNEDRSELKGIVDFERLSLIVEPDFNEWDSVVRPTRLPPHFILMLADVDAGSHTPSMVGKVLAWRKANPEKANRLWNELGACNQKIEDDLRYLVDMSEVERDLYEEGIRRCSELPGEKWSELSHGSPHNSVIKFMDHVYQTFQQIRNLLRQMSTESEVPIEPPEQTELLDACMKVAGVIMAGVPGAGGYDAIFCVCISEDAVAEVEKVCESWRAMDVLPLLSRELATGYLIEKLEDVRGIDKYI</sequence>
<evidence type="ECO:0000256" key="9">
    <source>
        <dbReference type="ARBA" id="ARBA00022955"/>
    </source>
</evidence>
<evidence type="ECO:0000313" key="16">
    <source>
        <dbReference type="EMBL" id="CAG8527318.1"/>
    </source>
</evidence>
<dbReference type="PIRSF" id="PIRSF017288">
    <property type="entry name" value="PMK_GHMP_euk"/>
    <property type="match status" value="1"/>
</dbReference>
<dbReference type="InterPro" id="IPR014721">
    <property type="entry name" value="Ribsml_uS5_D2-typ_fold_subgr"/>
</dbReference>
<dbReference type="InterPro" id="IPR006204">
    <property type="entry name" value="GHMP_kinase_N_dom"/>
</dbReference>
<name>A0A9N9FDX5_9GLOM</name>
<evidence type="ECO:0000256" key="6">
    <source>
        <dbReference type="ARBA" id="ARBA00022741"/>
    </source>
</evidence>
<dbReference type="GO" id="GO:0004631">
    <property type="term" value="F:phosphomevalonate kinase activity"/>
    <property type="evidence" value="ECO:0007669"/>
    <property type="project" value="UniProtKB-UniRule"/>
</dbReference>
<dbReference type="Proteomes" id="UP000789572">
    <property type="component" value="Unassembled WGS sequence"/>
</dbReference>
<dbReference type="PANTHER" id="PTHR31814">
    <property type="match status" value="1"/>
</dbReference>
<keyword evidence="6" id="KW-0547">Nucleotide-binding</keyword>
<proteinExistence type="inferred from homology"/>
<dbReference type="Gene3D" id="3.30.70.890">
    <property type="entry name" value="GHMP kinase, C-terminal domain"/>
    <property type="match status" value="1"/>
</dbReference>
<evidence type="ECO:0000259" key="14">
    <source>
        <dbReference type="Pfam" id="PF00288"/>
    </source>
</evidence>
<evidence type="ECO:0000256" key="7">
    <source>
        <dbReference type="ARBA" id="ARBA00022777"/>
    </source>
</evidence>
<evidence type="ECO:0000256" key="1">
    <source>
        <dbReference type="ARBA" id="ARBA00005017"/>
    </source>
</evidence>
<dbReference type="InterPro" id="IPR016005">
    <property type="entry name" value="Erg8"/>
</dbReference>
<dbReference type="InterPro" id="IPR020568">
    <property type="entry name" value="Ribosomal_Su5_D2-typ_SF"/>
</dbReference>
<dbReference type="AlphaFoldDB" id="A0A9N9FDX5"/>
<dbReference type="GO" id="GO:0019287">
    <property type="term" value="P:isopentenyl diphosphate biosynthetic process, mevalonate pathway"/>
    <property type="evidence" value="ECO:0007669"/>
    <property type="project" value="UniProtKB-UniRule"/>
</dbReference>
<keyword evidence="11 13" id="KW-0753">Steroid metabolism</keyword>
<dbReference type="Gene3D" id="3.30.230.10">
    <property type="match status" value="1"/>
</dbReference>
<keyword evidence="4 13" id="KW-0444">Lipid biosynthesis</keyword>